<protein>
    <submittedName>
        <fullName evidence="1">Uncharacterized protein</fullName>
    </submittedName>
</protein>
<dbReference type="Proteomes" id="UP000886501">
    <property type="component" value="Unassembled WGS sequence"/>
</dbReference>
<comment type="caution">
    <text evidence="1">The sequence shown here is derived from an EMBL/GenBank/DDBJ whole genome shotgun (WGS) entry which is preliminary data.</text>
</comment>
<name>A0ACB6ZFG5_THEGA</name>
<evidence type="ECO:0000313" key="2">
    <source>
        <dbReference type="Proteomes" id="UP000886501"/>
    </source>
</evidence>
<accession>A0ACB6ZFG5</accession>
<reference evidence="1" key="2">
    <citation type="journal article" date="2020" name="Nat. Commun.">
        <title>Large-scale genome sequencing of mycorrhizal fungi provides insights into the early evolution of symbiotic traits.</title>
        <authorList>
            <person name="Miyauchi S."/>
            <person name="Kiss E."/>
            <person name="Kuo A."/>
            <person name="Drula E."/>
            <person name="Kohler A."/>
            <person name="Sanchez-Garcia M."/>
            <person name="Morin E."/>
            <person name="Andreopoulos B."/>
            <person name="Barry K.W."/>
            <person name="Bonito G."/>
            <person name="Buee M."/>
            <person name="Carver A."/>
            <person name="Chen C."/>
            <person name="Cichocki N."/>
            <person name="Clum A."/>
            <person name="Culley D."/>
            <person name="Crous P.W."/>
            <person name="Fauchery L."/>
            <person name="Girlanda M."/>
            <person name="Hayes R.D."/>
            <person name="Keri Z."/>
            <person name="LaButti K."/>
            <person name="Lipzen A."/>
            <person name="Lombard V."/>
            <person name="Magnuson J."/>
            <person name="Maillard F."/>
            <person name="Murat C."/>
            <person name="Nolan M."/>
            <person name="Ohm R.A."/>
            <person name="Pangilinan J."/>
            <person name="Pereira M.F."/>
            <person name="Perotto S."/>
            <person name="Peter M."/>
            <person name="Pfister S."/>
            <person name="Riley R."/>
            <person name="Sitrit Y."/>
            <person name="Stielow J.B."/>
            <person name="Szollosi G."/>
            <person name="Zifcakova L."/>
            <person name="Stursova M."/>
            <person name="Spatafora J.W."/>
            <person name="Tedersoo L."/>
            <person name="Vaario L.M."/>
            <person name="Yamada A."/>
            <person name="Yan M."/>
            <person name="Wang P."/>
            <person name="Xu J."/>
            <person name="Bruns T."/>
            <person name="Baldrian P."/>
            <person name="Vilgalys R."/>
            <person name="Dunand C."/>
            <person name="Henrissat B."/>
            <person name="Grigoriev I.V."/>
            <person name="Hibbett D."/>
            <person name="Nagy L.G."/>
            <person name="Martin F.M."/>
        </authorList>
    </citation>
    <scope>NUCLEOTIDE SEQUENCE</scope>
    <source>
        <strain evidence="1">P2</strain>
    </source>
</reference>
<gene>
    <name evidence="1" type="ORF">BDM02DRAFT_3129015</name>
</gene>
<keyword evidence="2" id="KW-1185">Reference proteome</keyword>
<evidence type="ECO:0000313" key="1">
    <source>
        <dbReference type="EMBL" id="KAF9648505.1"/>
    </source>
</evidence>
<dbReference type="EMBL" id="MU118012">
    <property type="protein sequence ID" value="KAF9648505.1"/>
    <property type="molecule type" value="Genomic_DNA"/>
</dbReference>
<organism evidence="1 2">
    <name type="scientific">Thelephora ganbajun</name>
    <name type="common">Ganba fungus</name>
    <dbReference type="NCBI Taxonomy" id="370292"/>
    <lineage>
        <taxon>Eukaryota</taxon>
        <taxon>Fungi</taxon>
        <taxon>Dikarya</taxon>
        <taxon>Basidiomycota</taxon>
        <taxon>Agaricomycotina</taxon>
        <taxon>Agaricomycetes</taxon>
        <taxon>Thelephorales</taxon>
        <taxon>Thelephoraceae</taxon>
        <taxon>Thelephora</taxon>
    </lineage>
</organism>
<proteinExistence type="predicted"/>
<sequence length="128" mass="13941">MAPSFLPKNAFLLPTPIAPKLVALGLDSKTAASLSKVYISAAFNLKEVCEAEYICACNAIVFTSEDRGHSSKELRSKLLTVAVARYMQVLSKWGEEATSRAKASLLQRDRKVVPEPEVSNDLDVPVSM</sequence>
<reference evidence="1" key="1">
    <citation type="submission" date="2019-10" db="EMBL/GenBank/DDBJ databases">
        <authorList>
            <consortium name="DOE Joint Genome Institute"/>
            <person name="Kuo A."/>
            <person name="Miyauchi S."/>
            <person name="Kiss E."/>
            <person name="Drula E."/>
            <person name="Kohler A."/>
            <person name="Sanchez-Garcia M."/>
            <person name="Andreopoulos B."/>
            <person name="Barry K.W."/>
            <person name="Bonito G."/>
            <person name="Buee M."/>
            <person name="Carver A."/>
            <person name="Chen C."/>
            <person name="Cichocki N."/>
            <person name="Clum A."/>
            <person name="Culley D."/>
            <person name="Crous P.W."/>
            <person name="Fauchery L."/>
            <person name="Girlanda M."/>
            <person name="Hayes R."/>
            <person name="Keri Z."/>
            <person name="Labutti K."/>
            <person name="Lipzen A."/>
            <person name="Lombard V."/>
            <person name="Magnuson J."/>
            <person name="Maillard F."/>
            <person name="Morin E."/>
            <person name="Murat C."/>
            <person name="Nolan M."/>
            <person name="Ohm R."/>
            <person name="Pangilinan J."/>
            <person name="Pereira M."/>
            <person name="Perotto S."/>
            <person name="Peter M."/>
            <person name="Riley R."/>
            <person name="Sitrit Y."/>
            <person name="Stielow B."/>
            <person name="Szollosi G."/>
            <person name="Zifcakova L."/>
            <person name="Stursova M."/>
            <person name="Spatafora J.W."/>
            <person name="Tedersoo L."/>
            <person name="Vaario L.-M."/>
            <person name="Yamada A."/>
            <person name="Yan M."/>
            <person name="Wang P."/>
            <person name="Xu J."/>
            <person name="Bruns T."/>
            <person name="Baldrian P."/>
            <person name="Vilgalys R."/>
            <person name="Henrissat B."/>
            <person name="Grigoriev I.V."/>
            <person name="Hibbett D."/>
            <person name="Nagy L.G."/>
            <person name="Martin F.M."/>
        </authorList>
    </citation>
    <scope>NUCLEOTIDE SEQUENCE</scope>
    <source>
        <strain evidence="1">P2</strain>
    </source>
</reference>